<dbReference type="Proteomes" id="UP000018721">
    <property type="component" value="Unassembled WGS sequence"/>
</dbReference>
<reference evidence="1 2" key="1">
    <citation type="submission" date="2013-11" db="EMBL/GenBank/DDBJ databases">
        <title>The Genome Sequence of Phytophthora parasitica P1569.</title>
        <authorList>
            <consortium name="The Broad Institute Genomics Platform"/>
            <person name="Russ C."/>
            <person name="Tyler B."/>
            <person name="Panabieres F."/>
            <person name="Shan W."/>
            <person name="Tripathy S."/>
            <person name="Grunwald N."/>
            <person name="Machado M."/>
            <person name="Johnson C.S."/>
            <person name="Arredondo F."/>
            <person name="Hong C."/>
            <person name="Coffey M."/>
            <person name="Young S.K."/>
            <person name="Zeng Q."/>
            <person name="Gargeya S."/>
            <person name="Fitzgerald M."/>
            <person name="Abouelleil A."/>
            <person name="Alvarado L."/>
            <person name="Chapman S.B."/>
            <person name="Gainer-Dewar J."/>
            <person name="Goldberg J."/>
            <person name="Griggs A."/>
            <person name="Gujja S."/>
            <person name="Hansen M."/>
            <person name="Howarth C."/>
            <person name="Imamovic A."/>
            <person name="Ireland A."/>
            <person name="Larimer J."/>
            <person name="McCowan C."/>
            <person name="Murphy C."/>
            <person name="Pearson M."/>
            <person name="Poon T.W."/>
            <person name="Priest M."/>
            <person name="Roberts A."/>
            <person name="Saif S."/>
            <person name="Shea T."/>
            <person name="Sykes S."/>
            <person name="Wortman J."/>
            <person name="Nusbaum C."/>
            <person name="Birren B."/>
        </authorList>
    </citation>
    <scope>NUCLEOTIDE SEQUENCE [LARGE SCALE GENOMIC DNA]</scope>
    <source>
        <strain evidence="1 2">P1569</strain>
    </source>
</reference>
<sequence length="34" mass="3856">MMQTTSNEDLHFLKGTSVAIERLLSSAKYVITDR</sequence>
<gene>
    <name evidence="1" type="ORF">F443_13374</name>
</gene>
<dbReference type="EMBL" id="ANIZ01002310">
    <property type="protein sequence ID" value="ETI41386.1"/>
    <property type="molecule type" value="Genomic_DNA"/>
</dbReference>
<proteinExistence type="predicted"/>
<comment type="caution">
    <text evidence="1">The sequence shown here is derived from an EMBL/GenBank/DDBJ whole genome shotgun (WGS) entry which is preliminary data.</text>
</comment>
<evidence type="ECO:0000313" key="2">
    <source>
        <dbReference type="Proteomes" id="UP000018721"/>
    </source>
</evidence>
<dbReference type="HOGENOM" id="CLU_3378164_0_0_1"/>
<keyword evidence="2" id="KW-1185">Reference proteome</keyword>
<protein>
    <submittedName>
        <fullName evidence="1">Uncharacterized protein</fullName>
    </submittedName>
</protein>
<evidence type="ECO:0000313" key="1">
    <source>
        <dbReference type="EMBL" id="ETI41386.1"/>
    </source>
</evidence>
<dbReference type="OrthoDB" id="128128at2759"/>
<accession>V9ERC2</accession>
<dbReference type="AlphaFoldDB" id="V9ERC2"/>
<organism evidence="1 2">
    <name type="scientific">Phytophthora nicotianae P1569</name>
    <dbReference type="NCBI Taxonomy" id="1317065"/>
    <lineage>
        <taxon>Eukaryota</taxon>
        <taxon>Sar</taxon>
        <taxon>Stramenopiles</taxon>
        <taxon>Oomycota</taxon>
        <taxon>Peronosporomycetes</taxon>
        <taxon>Peronosporales</taxon>
        <taxon>Peronosporaceae</taxon>
        <taxon>Phytophthora</taxon>
    </lineage>
</organism>
<name>V9ERC2_PHYNI</name>